<evidence type="ECO:0000313" key="2">
    <source>
        <dbReference type="Proteomes" id="UP000005206"/>
    </source>
</evidence>
<protein>
    <recommendedName>
        <fullName evidence="3">Transcription factor domain-containing protein</fullName>
    </recommendedName>
</protein>
<dbReference type="RefSeq" id="XP_003040354.1">
    <property type="nucleotide sequence ID" value="XM_003040308.1"/>
</dbReference>
<reference evidence="1 2" key="1">
    <citation type="journal article" date="2009" name="PLoS Genet.">
        <title>The genome of Nectria haematococca: contribution of supernumerary chromosomes to gene expansion.</title>
        <authorList>
            <person name="Coleman J.J."/>
            <person name="Rounsley S.D."/>
            <person name="Rodriguez-Carres M."/>
            <person name="Kuo A."/>
            <person name="Wasmann C.C."/>
            <person name="Grimwood J."/>
            <person name="Schmutz J."/>
            <person name="Taga M."/>
            <person name="White G.J."/>
            <person name="Zhou S."/>
            <person name="Schwartz D.C."/>
            <person name="Freitag M."/>
            <person name="Ma L.J."/>
            <person name="Danchin E.G."/>
            <person name="Henrissat B."/>
            <person name="Coutinho P.M."/>
            <person name="Nelson D.R."/>
            <person name="Straney D."/>
            <person name="Napoli C.A."/>
            <person name="Barker B.M."/>
            <person name="Gribskov M."/>
            <person name="Rep M."/>
            <person name="Kroken S."/>
            <person name="Molnar I."/>
            <person name="Rensing C."/>
            <person name="Kennell J.C."/>
            <person name="Zamora J."/>
            <person name="Farman M.L."/>
            <person name="Selker E.U."/>
            <person name="Salamov A."/>
            <person name="Shapiro H."/>
            <person name="Pangilinan J."/>
            <person name="Lindquist E."/>
            <person name="Lamers C."/>
            <person name="Grigoriev I.V."/>
            <person name="Geiser D.M."/>
            <person name="Covert S.F."/>
            <person name="Temporini E."/>
            <person name="Vanetten H.D."/>
        </authorList>
    </citation>
    <scope>NUCLEOTIDE SEQUENCE [LARGE SCALE GENOMIC DNA]</scope>
    <source>
        <strain evidence="2">ATCC MYA-4622 / CBS 123669 / FGSC 9596 / NRRL 45880 / 77-13-4</strain>
    </source>
</reference>
<dbReference type="InParanoid" id="C7ZMW8"/>
<accession>C7ZMW8</accession>
<dbReference type="VEuPathDB" id="FungiDB:NECHADRAFT_77162"/>
<proteinExistence type="predicted"/>
<sequence length="523" mass="57656">MSASTRPHGARSCDRCFSLVSTQHLTPAVASTLLEHMASLTHGHGFYAALLSIPSLTGPFRDSRTLASPETALTPTLVCGLLAVALDLFQQSHLVVDHQSAKLNGESLRASSLAQIPHILSRYEASASDALSLLFLSYTWCFTREHMDVSVRWATLARVIITDAIKAPKSRPPALRDLEQRQVISKEFSNDFYRVRSVLGLLHYGHVVSISQKGFPGCPVALSGSLQGSEPGSALTGSRGGSYFELFTPLIRITTLILQEPHPGSRAWRTAYDSLEEFYILFPTNLLMLDNVEFLYQAESMIWMHGLLMILYVGRDLSTIMLRPNVLNDETLRHVLGHSLLLGEILATVERLGGGFEFLSPALVFFLLISCAVHIATLGRYLPDPTDAVGMTNAGPDVHWASEPPIPEKLVESSWAHLQILSAIRTQCDRYDSPLILDMQRLLESCYKHLVLGDAKTEAIPATTLMLYRWSGSGTGIIPLESWTAFAEWTFPLPPGADILECLASHSENSRAIIDEWDEEGYG</sequence>
<evidence type="ECO:0000313" key="1">
    <source>
        <dbReference type="EMBL" id="EEU34641.1"/>
    </source>
</evidence>
<dbReference type="HOGENOM" id="CLU_454175_0_0_1"/>
<name>C7ZMW8_FUSV7</name>
<dbReference type="KEGG" id="nhe:NECHADRAFT_77162"/>
<dbReference type="GeneID" id="9678795"/>
<organism evidence="1 2">
    <name type="scientific">Fusarium vanettenii (strain ATCC MYA-4622 / CBS 123669 / FGSC 9596 / NRRL 45880 / 77-13-4)</name>
    <name type="common">Fusarium solani subsp. pisi</name>
    <dbReference type="NCBI Taxonomy" id="660122"/>
    <lineage>
        <taxon>Eukaryota</taxon>
        <taxon>Fungi</taxon>
        <taxon>Dikarya</taxon>
        <taxon>Ascomycota</taxon>
        <taxon>Pezizomycotina</taxon>
        <taxon>Sordariomycetes</taxon>
        <taxon>Hypocreomycetidae</taxon>
        <taxon>Hypocreales</taxon>
        <taxon>Nectriaceae</taxon>
        <taxon>Fusarium</taxon>
        <taxon>Fusarium solani species complex</taxon>
        <taxon>Fusarium vanettenii</taxon>
    </lineage>
</organism>
<dbReference type="EMBL" id="GG698959">
    <property type="protein sequence ID" value="EEU34641.1"/>
    <property type="molecule type" value="Genomic_DNA"/>
</dbReference>
<dbReference type="eggNOG" id="ENOG502RJC9">
    <property type="taxonomic scope" value="Eukaryota"/>
</dbReference>
<evidence type="ECO:0008006" key="3">
    <source>
        <dbReference type="Google" id="ProtNLM"/>
    </source>
</evidence>
<dbReference type="Proteomes" id="UP000005206">
    <property type="component" value="Chromosome 3"/>
</dbReference>
<keyword evidence="2" id="KW-1185">Reference proteome</keyword>
<gene>
    <name evidence="1" type="ORF">NECHADRAFT_77162</name>
</gene>
<dbReference type="OrthoDB" id="4345476at2759"/>
<dbReference type="AlphaFoldDB" id="C7ZMW8"/>